<name>A0A4Z1EEE8_9HELO</name>
<comment type="caution">
    <text evidence="1">The sequence shown here is derived from an EMBL/GenBank/DDBJ whole genome shotgun (WGS) entry which is preliminary data.</text>
</comment>
<protein>
    <submittedName>
        <fullName evidence="1">Uncharacterized protein</fullName>
    </submittedName>
</protein>
<accession>A0A4Z1EEE8</accession>
<organism evidence="1 2">
    <name type="scientific">Botrytis tulipae</name>
    <dbReference type="NCBI Taxonomy" id="87230"/>
    <lineage>
        <taxon>Eukaryota</taxon>
        <taxon>Fungi</taxon>
        <taxon>Dikarya</taxon>
        <taxon>Ascomycota</taxon>
        <taxon>Pezizomycotina</taxon>
        <taxon>Leotiomycetes</taxon>
        <taxon>Helotiales</taxon>
        <taxon>Sclerotiniaceae</taxon>
        <taxon>Botrytis</taxon>
    </lineage>
</organism>
<proteinExistence type="predicted"/>
<gene>
    <name evidence="1" type="ORF">BTUL_0257g00080</name>
</gene>
<reference evidence="1 2" key="1">
    <citation type="submission" date="2017-12" db="EMBL/GenBank/DDBJ databases">
        <title>Comparative genomics of Botrytis spp.</title>
        <authorList>
            <person name="Valero-Jimenez C.A."/>
            <person name="Tapia P."/>
            <person name="Veloso J."/>
            <person name="Silva-Moreno E."/>
            <person name="Staats M."/>
            <person name="Valdes J.H."/>
            <person name="Van Kan J.A.L."/>
        </authorList>
    </citation>
    <scope>NUCLEOTIDE SEQUENCE [LARGE SCALE GENOMIC DNA]</scope>
    <source>
        <strain evidence="1 2">Bt9001</strain>
    </source>
</reference>
<dbReference type="Proteomes" id="UP000297777">
    <property type="component" value="Unassembled WGS sequence"/>
</dbReference>
<sequence length="124" mass="14019">MDMNILVALFELEYVYHSLNTPVPPSNFFSPPDPTIFIDFPAPNSLVYQILESLVDHENFMPHLMGYGISSCIALNHILLIAYEHSHRSAFSHGLCRVASISTVRSAWNYDQYSSRKFEVLPGG</sequence>
<keyword evidence="2" id="KW-1185">Reference proteome</keyword>
<evidence type="ECO:0000313" key="2">
    <source>
        <dbReference type="Proteomes" id="UP000297777"/>
    </source>
</evidence>
<evidence type="ECO:0000313" key="1">
    <source>
        <dbReference type="EMBL" id="TGO07647.1"/>
    </source>
</evidence>
<dbReference type="AlphaFoldDB" id="A0A4Z1EEE8"/>
<dbReference type="EMBL" id="PQXH01000257">
    <property type="protein sequence ID" value="TGO07647.1"/>
    <property type="molecule type" value="Genomic_DNA"/>
</dbReference>